<comment type="caution">
    <text evidence="3">The sequence shown here is derived from an EMBL/GenBank/DDBJ whole genome shotgun (WGS) entry which is preliminary data.</text>
</comment>
<dbReference type="GO" id="GO:0015627">
    <property type="term" value="C:type II protein secretion system complex"/>
    <property type="evidence" value="ECO:0007669"/>
    <property type="project" value="TreeGrafter"/>
</dbReference>
<proteinExistence type="inferred from homology"/>
<evidence type="ECO:0000313" key="3">
    <source>
        <dbReference type="EMBL" id="KYG69930.1"/>
    </source>
</evidence>
<sequence length="434" mass="48189">MKTLFLSITLFVSLSWAQEKNITLSLGESRRLSLSGQSTVWIQDRDILKAEGQGSSLTIRGTREGQTTLKLGSVVYRIQVLHPTKTDAFTELQNELKNIVGLSAEISEGDLLVKGQLYRLQDWQRLSDFARTRGLTYQMRASFSEELQTKAHSLFREILETSKLPPQTLIFSEGIEVRISASEDLYKKYVKLLNPYGVRVTRDDSSLEIAPTVKVQITVAEIKRSNAMKYGLEWPASYAAKLMPSGKWEVEDGLPFNLHALEENGDGKILASPNILCRSGKEAEFLAGGEFPIRILSYKASEVVWKRYGILLRVKPKADSSGRISLSIETEVTTLDKANGTGDIPGVLTNRVSSHFDLTRPQTIALSGLLKNEEGESSTGLPMLSRLPVIGALFSSKDFRENRSELVIFVRPTILKEGDSGVGQEHLQARGDVL</sequence>
<feature type="domain" description="Type II/III secretion system secretin-like" evidence="2">
    <location>
        <begin position="260"/>
        <end position="416"/>
    </location>
</feature>
<dbReference type="OrthoDB" id="5288247at2"/>
<dbReference type="Pfam" id="PF00263">
    <property type="entry name" value="Secretin"/>
    <property type="match status" value="1"/>
</dbReference>
<dbReference type="Proteomes" id="UP000075391">
    <property type="component" value="Unassembled WGS sequence"/>
</dbReference>
<organism evidence="3 4">
    <name type="scientific">Bdellovibrio bacteriovorus</name>
    <dbReference type="NCBI Taxonomy" id="959"/>
    <lineage>
        <taxon>Bacteria</taxon>
        <taxon>Pseudomonadati</taxon>
        <taxon>Bdellovibrionota</taxon>
        <taxon>Bdellovibrionia</taxon>
        <taxon>Bdellovibrionales</taxon>
        <taxon>Pseudobdellovibrionaceae</taxon>
        <taxon>Bdellovibrio</taxon>
    </lineage>
</organism>
<dbReference type="PRINTS" id="PR00811">
    <property type="entry name" value="BCTERIALGSPD"/>
</dbReference>
<comment type="similarity">
    <text evidence="1">Belongs to the bacterial secretin family.</text>
</comment>
<dbReference type="RefSeq" id="WP_063243093.1">
    <property type="nucleotide sequence ID" value="NZ_LUKF01000004.1"/>
</dbReference>
<protein>
    <submittedName>
        <fullName evidence="3">Pilus assembly protein</fullName>
    </submittedName>
</protein>
<name>A0A150WTN1_BDEBC</name>
<evidence type="ECO:0000259" key="2">
    <source>
        <dbReference type="Pfam" id="PF00263"/>
    </source>
</evidence>
<dbReference type="PANTHER" id="PTHR30332:SF17">
    <property type="entry name" value="TYPE IV PILIATION SYSTEM PROTEIN DR_0774-RELATED"/>
    <property type="match status" value="1"/>
</dbReference>
<dbReference type="InterPro" id="IPR004846">
    <property type="entry name" value="T2SS/T3SS_dom"/>
</dbReference>
<dbReference type="InterPro" id="IPR001775">
    <property type="entry name" value="GspD/PilQ"/>
</dbReference>
<gene>
    <name evidence="3" type="ORF">AZI85_15915</name>
</gene>
<reference evidence="3 4" key="1">
    <citation type="submission" date="2016-03" db="EMBL/GenBank/DDBJ databases">
        <authorList>
            <person name="Ploux O."/>
        </authorList>
    </citation>
    <scope>NUCLEOTIDE SEQUENCE [LARGE SCALE GENOMIC DNA]</scope>
    <source>
        <strain evidence="3 4">BER2</strain>
    </source>
</reference>
<accession>A0A150WTN1</accession>
<evidence type="ECO:0000313" key="4">
    <source>
        <dbReference type="Proteomes" id="UP000075391"/>
    </source>
</evidence>
<dbReference type="InterPro" id="IPR050810">
    <property type="entry name" value="Bact_Secretion_Sys_Channel"/>
</dbReference>
<dbReference type="AlphaFoldDB" id="A0A150WTN1"/>
<dbReference type="EMBL" id="LUKF01000004">
    <property type="protein sequence ID" value="KYG69930.1"/>
    <property type="molecule type" value="Genomic_DNA"/>
</dbReference>
<evidence type="ECO:0000256" key="1">
    <source>
        <dbReference type="RuleBase" id="RU004003"/>
    </source>
</evidence>
<dbReference type="PANTHER" id="PTHR30332">
    <property type="entry name" value="PROBABLE GENERAL SECRETION PATHWAY PROTEIN D"/>
    <property type="match status" value="1"/>
</dbReference>
<dbReference type="GO" id="GO:0009306">
    <property type="term" value="P:protein secretion"/>
    <property type="evidence" value="ECO:0007669"/>
    <property type="project" value="InterPro"/>
</dbReference>